<feature type="transmembrane region" description="Helical" evidence="6">
    <location>
        <begin position="113"/>
        <end position="130"/>
    </location>
</feature>
<keyword evidence="5 6" id="KW-0472">Membrane</keyword>
<reference evidence="9" key="1">
    <citation type="submission" date="2025-08" db="UniProtKB">
        <authorList>
            <consortium name="RefSeq"/>
        </authorList>
    </citation>
    <scope>IDENTIFICATION</scope>
</reference>
<organism evidence="8 9">
    <name type="scientific">Prunus avium</name>
    <name type="common">Cherry</name>
    <name type="synonym">Cerasus avium</name>
    <dbReference type="NCBI Taxonomy" id="42229"/>
    <lineage>
        <taxon>Eukaryota</taxon>
        <taxon>Viridiplantae</taxon>
        <taxon>Streptophyta</taxon>
        <taxon>Embryophyta</taxon>
        <taxon>Tracheophyta</taxon>
        <taxon>Spermatophyta</taxon>
        <taxon>Magnoliopsida</taxon>
        <taxon>eudicotyledons</taxon>
        <taxon>Gunneridae</taxon>
        <taxon>Pentapetalae</taxon>
        <taxon>rosids</taxon>
        <taxon>fabids</taxon>
        <taxon>Rosales</taxon>
        <taxon>Rosaceae</taxon>
        <taxon>Amygdaloideae</taxon>
        <taxon>Amygdaleae</taxon>
        <taxon>Prunus</taxon>
    </lineage>
</organism>
<dbReference type="Gramene" id="Pav_sc0000348.1_g230.1.br:mrna">
    <property type="protein sequence ID" value="Pav_sc0000348.1_g230.1.br:mrna"/>
    <property type="gene ID" value="Pav_sc0000348.1_g230.1.br"/>
</dbReference>
<name>A0A6P5S7D4_PRUAV</name>
<dbReference type="RefSeq" id="XP_021809441.1">
    <property type="nucleotide sequence ID" value="XM_021953749.1"/>
</dbReference>
<dbReference type="InterPro" id="IPR003388">
    <property type="entry name" value="Reticulon"/>
</dbReference>
<dbReference type="PROSITE" id="PS50845">
    <property type="entry name" value="RETICULON"/>
    <property type="match status" value="1"/>
</dbReference>
<dbReference type="GO" id="GO:0009617">
    <property type="term" value="P:response to bacterium"/>
    <property type="evidence" value="ECO:0007669"/>
    <property type="project" value="InterPro"/>
</dbReference>
<dbReference type="InterPro" id="IPR045064">
    <property type="entry name" value="Reticulon-like"/>
</dbReference>
<protein>
    <recommendedName>
        <fullName evidence="6">Reticulon-like protein</fullName>
    </recommendedName>
</protein>
<feature type="transmembrane region" description="Helical" evidence="6">
    <location>
        <begin position="23"/>
        <end position="41"/>
    </location>
</feature>
<feature type="domain" description="Reticulon" evidence="7">
    <location>
        <begin position="11"/>
        <end position="198"/>
    </location>
</feature>
<dbReference type="Pfam" id="PF02453">
    <property type="entry name" value="Reticulon"/>
    <property type="match status" value="1"/>
</dbReference>
<evidence type="ECO:0000313" key="8">
    <source>
        <dbReference type="Proteomes" id="UP000515124"/>
    </source>
</evidence>
<dbReference type="KEGG" id="pavi:110752968"/>
<keyword evidence="2 6" id="KW-0812">Transmembrane</keyword>
<feature type="transmembrane region" description="Helical" evidence="6">
    <location>
        <begin position="47"/>
        <end position="69"/>
    </location>
</feature>
<dbReference type="PANTHER" id="PTHR10994">
    <property type="entry name" value="RETICULON"/>
    <property type="match status" value="1"/>
</dbReference>
<gene>
    <name evidence="9" type="primary">LOC110752968</name>
</gene>
<dbReference type="GeneID" id="110752968"/>
<keyword evidence="3 6" id="KW-0256">Endoplasmic reticulum</keyword>
<keyword evidence="4 6" id="KW-1133">Transmembrane helix</keyword>
<evidence type="ECO:0000259" key="7">
    <source>
        <dbReference type="PROSITE" id="PS50845"/>
    </source>
</evidence>
<sequence length="201" mass="23241">MSDTSQSSDTLRDIILWRKKRQCLLTLLTATATWVLLQVYQFNFLTLISYLAIFIVASLFLTGNLLRLLGKEPPDLSRVGISEKSALEMGNNFRAWVEEGIRWMFWVAAEREWFVFVGTVSGLWLVSRVARSVDLLTLLYIGIVTGMTVPAMYVKYQDKIERGEEKLKAQLKRYYDTFDEKVVKKIQNKVTVGEEKEKKVE</sequence>
<dbReference type="GO" id="GO:0005789">
    <property type="term" value="C:endoplasmic reticulum membrane"/>
    <property type="evidence" value="ECO:0007669"/>
    <property type="project" value="UniProtKB-SubCell"/>
</dbReference>
<evidence type="ECO:0000256" key="6">
    <source>
        <dbReference type="RuleBase" id="RU363132"/>
    </source>
</evidence>
<comment type="subcellular location">
    <subcellularLocation>
        <location evidence="1 6">Endoplasmic reticulum membrane</location>
        <topology evidence="1 6">Multi-pass membrane protein</topology>
    </subcellularLocation>
</comment>
<dbReference type="PANTHER" id="PTHR10994:SF145">
    <property type="entry name" value="RETICULON-LIKE PROTEIN B13"/>
    <property type="match status" value="1"/>
</dbReference>
<dbReference type="Proteomes" id="UP000515124">
    <property type="component" value="Unplaced"/>
</dbReference>
<feature type="transmembrane region" description="Helical" evidence="6">
    <location>
        <begin position="136"/>
        <end position="154"/>
    </location>
</feature>
<keyword evidence="8" id="KW-1185">Reference proteome</keyword>
<proteinExistence type="predicted"/>
<evidence type="ECO:0000256" key="5">
    <source>
        <dbReference type="ARBA" id="ARBA00023136"/>
    </source>
</evidence>
<evidence type="ECO:0000313" key="9">
    <source>
        <dbReference type="RefSeq" id="XP_021809441.1"/>
    </source>
</evidence>
<accession>A0A6P5S7D4</accession>
<evidence type="ECO:0000256" key="3">
    <source>
        <dbReference type="ARBA" id="ARBA00022824"/>
    </source>
</evidence>
<evidence type="ECO:0000256" key="4">
    <source>
        <dbReference type="ARBA" id="ARBA00022989"/>
    </source>
</evidence>
<dbReference type="AlphaFoldDB" id="A0A6P5S7D4"/>
<evidence type="ECO:0000256" key="2">
    <source>
        <dbReference type="ARBA" id="ARBA00022692"/>
    </source>
</evidence>
<evidence type="ECO:0000256" key="1">
    <source>
        <dbReference type="ARBA" id="ARBA00004477"/>
    </source>
</evidence>